<proteinExistence type="predicted"/>
<feature type="compositionally biased region" description="Basic and acidic residues" evidence="1">
    <location>
        <begin position="474"/>
        <end position="485"/>
    </location>
</feature>
<feature type="compositionally biased region" description="Acidic residues" evidence="1">
    <location>
        <begin position="486"/>
        <end position="500"/>
    </location>
</feature>
<comment type="caution">
    <text evidence="2">The sequence shown here is derived from an EMBL/GenBank/DDBJ whole genome shotgun (WGS) entry which is preliminary data.</text>
</comment>
<dbReference type="OrthoDB" id="10048767at2759"/>
<protein>
    <submittedName>
        <fullName evidence="2">Uncharacterized protein</fullName>
    </submittedName>
</protein>
<reference evidence="2 3" key="1">
    <citation type="submission" date="2015-12" db="EMBL/GenBank/DDBJ databases">
        <title>The genome of Folsomia candida.</title>
        <authorList>
            <person name="Faddeeva A."/>
            <person name="Derks M.F."/>
            <person name="Anvar Y."/>
            <person name="Smit S."/>
            <person name="Van Straalen N."/>
            <person name="Roelofs D."/>
        </authorList>
    </citation>
    <scope>NUCLEOTIDE SEQUENCE [LARGE SCALE GENOMIC DNA]</scope>
    <source>
        <strain evidence="2 3">VU population</strain>
        <tissue evidence="2">Whole body</tissue>
    </source>
</reference>
<dbReference type="Proteomes" id="UP000198287">
    <property type="component" value="Unassembled WGS sequence"/>
</dbReference>
<evidence type="ECO:0000313" key="2">
    <source>
        <dbReference type="EMBL" id="OXA40748.1"/>
    </source>
</evidence>
<evidence type="ECO:0000256" key="1">
    <source>
        <dbReference type="SAM" id="MobiDB-lite"/>
    </source>
</evidence>
<evidence type="ECO:0000313" key="3">
    <source>
        <dbReference type="Proteomes" id="UP000198287"/>
    </source>
</evidence>
<gene>
    <name evidence="2" type="ORF">Fcan01_24588</name>
</gene>
<sequence>MSIRRVTRVNKPSKNISGVVKNVHEFVQTLQNYFKYNVKVLNQFKLENVAKKVAGLCNVSKRTVHTIMKNASNKENNKEIQTDNTPRKPLYQCDEFSTSMIRRVTQDFYSRKEYPSANSLWQTCRNNEYFPKISESLFRKWLVTKCSFKYRLINKKPVYLERTDIVAQRENYLRKIRQYRAENRKIYFSDETWASPDNTRKYCWEMLLTNRERQEMDQFWSGMILQDMNNWTGGFLVKSGNGRVIINHIGSEDGFLTDGDDIFISKKDVKDYHGNMDHVRYLTWFEKILSLVPPKSVLVLDQAPYHRKRVEGTLMPNMAWLKQKIVDWVVQHDIRLPEGVESFHKLTKSSLIELAKSKPVKPKFIVEKLAEESNKDIKILWLPPAHCEFNPIELIWAIVKGYIAKHNPGNNLNGIYELSKKAVSNITPEMWRNCVHHSIKYEDKMWERDRLMDNFLDSPATNLMTPIIIPIREDDSSDSEYHTESDDLESEDGDLEFFDS</sequence>
<dbReference type="EMBL" id="LNIX01000032">
    <property type="protein sequence ID" value="OXA40748.1"/>
    <property type="molecule type" value="Genomic_DNA"/>
</dbReference>
<dbReference type="GO" id="GO:0003676">
    <property type="term" value="F:nucleic acid binding"/>
    <property type="evidence" value="ECO:0007669"/>
    <property type="project" value="InterPro"/>
</dbReference>
<name>A0A226D7A4_FOLCA</name>
<accession>A0A226D7A4</accession>
<feature type="region of interest" description="Disordered" evidence="1">
    <location>
        <begin position="474"/>
        <end position="500"/>
    </location>
</feature>
<dbReference type="OMA" id="KTEILEW"/>
<dbReference type="PANTHER" id="PTHR33939:SF1">
    <property type="entry name" value="DUF4371 DOMAIN-CONTAINING PROTEIN"/>
    <property type="match status" value="1"/>
</dbReference>
<organism evidence="2 3">
    <name type="scientific">Folsomia candida</name>
    <name type="common">Springtail</name>
    <dbReference type="NCBI Taxonomy" id="158441"/>
    <lineage>
        <taxon>Eukaryota</taxon>
        <taxon>Metazoa</taxon>
        <taxon>Ecdysozoa</taxon>
        <taxon>Arthropoda</taxon>
        <taxon>Hexapoda</taxon>
        <taxon>Collembola</taxon>
        <taxon>Entomobryomorpha</taxon>
        <taxon>Isotomoidea</taxon>
        <taxon>Isotomidae</taxon>
        <taxon>Proisotominae</taxon>
        <taxon>Folsomia</taxon>
    </lineage>
</organism>
<dbReference type="InterPro" id="IPR036397">
    <property type="entry name" value="RNaseH_sf"/>
</dbReference>
<dbReference type="AlphaFoldDB" id="A0A226D7A4"/>
<keyword evidence="3" id="KW-1185">Reference proteome</keyword>
<dbReference type="PANTHER" id="PTHR33939">
    <property type="entry name" value="PROTEIN CBG22215"/>
    <property type="match status" value="1"/>
</dbReference>
<dbReference type="Gene3D" id="3.30.420.10">
    <property type="entry name" value="Ribonuclease H-like superfamily/Ribonuclease H"/>
    <property type="match status" value="1"/>
</dbReference>